<evidence type="ECO:0000256" key="8">
    <source>
        <dbReference type="ARBA" id="ARBA00023242"/>
    </source>
</evidence>
<organism evidence="11 12">
    <name type="scientific">Trametes pubescens</name>
    <name type="common">White-rot fungus</name>
    <dbReference type="NCBI Taxonomy" id="154538"/>
    <lineage>
        <taxon>Eukaryota</taxon>
        <taxon>Fungi</taxon>
        <taxon>Dikarya</taxon>
        <taxon>Basidiomycota</taxon>
        <taxon>Agaricomycotina</taxon>
        <taxon>Agaricomycetes</taxon>
        <taxon>Polyporales</taxon>
        <taxon>Polyporaceae</taxon>
        <taxon>Trametes</taxon>
    </lineage>
</organism>
<dbReference type="SMART" id="SM00976">
    <property type="entry name" value="Telo_bind"/>
    <property type="match status" value="1"/>
</dbReference>
<evidence type="ECO:0000259" key="10">
    <source>
        <dbReference type="SMART" id="SM00976"/>
    </source>
</evidence>
<keyword evidence="6" id="KW-0779">Telomere</keyword>
<keyword evidence="5" id="KW-0158">Chromosome</keyword>
<dbReference type="GO" id="GO:0016233">
    <property type="term" value="P:telomere capping"/>
    <property type="evidence" value="ECO:0007669"/>
    <property type="project" value="TreeGrafter"/>
</dbReference>
<dbReference type="InterPro" id="IPR012340">
    <property type="entry name" value="NA-bd_OB-fold"/>
</dbReference>
<feature type="domain" description="Telomeric single stranded DNA binding POT1/Cdc13" evidence="10">
    <location>
        <begin position="459"/>
        <end position="592"/>
    </location>
</feature>
<feature type="region of interest" description="Disordered" evidence="9">
    <location>
        <begin position="234"/>
        <end position="374"/>
    </location>
</feature>
<dbReference type="InterPro" id="IPR032042">
    <property type="entry name" value="POT1PC"/>
</dbReference>
<dbReference type="InterPro" id="IPR028389">
    <property type="entry name" value="POT1"/>
</dbReference>
<evidence type="ECO:0000256" key="9">
    <source>
        <dbReference type="SAM" id="MobiDB-lite"/>
    </source>
</evidence>
<sequence>MKRSAESGPSSYNKSPPAPHALIQAFPPDQKKKAGDICRKGSDGTGWVEGKVYQRGAPSGETWEFIMTAELGSRVQVLLSGSCSEHFPSLPIVVGAQVRIRTKGLVLEDLDEPPKLLLPKRFAWRGRIALHVHNPKTGEQYLVDTWADPSSTPPPVDDTSLDMDMASAPSVPKKRRRTPNPASADHDVELRGASPPSADVNGVIERIPPSDPMLVDHARVTNPTLEGEPVKKQAELNDSQSDSQNPQSLPSPPPELTEEPGTDEQTMGLMTSNNELEPAPEELPRDQPSTDNAAAAAPIQECQEFPVVDELSTVTAPPPPPLPAAPAAGFSGNSRKQTSRDRRKLKQLQKAGKLVDEAPAAKPSEAVADVDGEEHYWDEADTLPDDVLMDDIGQRQAAAEEVHIQPDQAERAATPVHGPQVIQPDEPLLDASHEAGIQESNDDPLESLRMGCDAGFITYTPLAQLPGAGMRHIIGVVDSAGVLTQTKKQEFMFRLVLYDPTNYGFSGLTVTLFEKAQKALPTVEAGDVLMLRAIQIDRFNNTQCATGPSFKGWQWAVFHVKSGMLSTAPADACASRHFKPEESELKFSIRLGDWWRNVSSNATSFAPDISLGGRRGREHKLIADATSDEYFDTTVEVLHGLRNDNGVYSVFVTDYTRHPAVSPTQGEWCPPRLAPYVLRIELWDSSAEVGPTMQAGEYYSIRNLRSRIGGGGYLESKMQEGDKIVKLDEDQLENQPRLAALLKRKRDWETEMNATGGVHEFPHKLIEEAEENCHFKCTVEVVHISPKDDFTYIYVTDYTARTDLVPVSASIASSTLADRVVRVELRDAQVDIAKNLEAGDFVAVRNLRLRPSGGGTLLAGRLGGDQRLITMLNPKANGNADLRALLSRKEEWTNAQTKSKREGKRTAARAARLAAETSRSAEASASGSKTVAVPRKGKHKHKGKQFTTLEDVRASEACPAVFRVRARAVDFFPDDLRDCTILRCTSCDETLPKTRRRCTKCDDAMEDDTAVAAFFQLWLRVADEEGTTLDVSIADERCSILEDLSPDDVHEDDGAFAMLVARLRPLLGGLLDVHEDEARRRPLAQDADSEPAPLMDLSIGSWLPEGEPDTPDARAYVVMKHALCEDDDT</sequence>
<evidence type="ECO:0000256" key="1">
    <source>
        <dbReference type="ARBA" id="ARBA00004123"/>
    </source>
</evidence>
<feature type="region of interest" description="Disordered" evidence="9">
    <location>
        <begin position="144"/>
        <end position="216"/>
    </location>
</feature>
<feature type="compositionally biased region" description="Basic residues" evidence="9">
    <location>
        <begin position="935"/>
        <end position="944"/>
    </location>
</feature>
<name>A0A1M2V4N6_TRAPU</name>
<comment type="caution">
    <text evidence="11">The sequence shown here is derived from an EMBL/GenBank/DDBJ whole genome shotgun (WGS) entry which is preliminary data.</text>
</comment>
<dbReference type="SUPFAM" id="SSF50249">
    <property type="entry name" value="Nucleic acid-binding proteins"/>
    <property type="match status" value="3"/>
</dbReference>
<evidence type="ECO:0000313" key="12">
    <source>
        <dbReference type="Proteomes" id="UP000184267"/>
    </source>
</evidence>
<keyword evidence="12" id="KW-1185">Reference proteome</keyword>
<proteinExistence type="inferred from homology"/>
<comment type="subcellular location">
    <subcellularLocation>
        <location evidence="2">Chromosome</location>
        <location evidence="2">Telomere</location>
    </subcellularLocation>
    <subcellularLocation>
        <location evidence="1">Nucleus</location>
    </subcellularLocation>
</comment>
<dbReference type="GO" id="GO:0000783">
    <property type="term" value="C:nuclear telomere cap complex"/>
    <property type="evidence" value="ECO:0007669"/>
    <property type="project" value="TreeGrafter"/>
</dbReference>
<feature type="compositionally biased region" description="Low complexity" evidence="9">
    <location>
        <begin position="908"/>
        <end position="926"/>
    </location>
</feature>
<dbReference type="GO" id="GO:0098505">
    <property type="term" value="F:G-rich strand telomeric DNA binding"/>
    <property type="evidence" value="ECO:0007669"/>
    <property type="project" value="TreeGrafter"/>
</dbReference>
<feature type="region of interest" description="Disordered" evidence="9">
    <location>
        <begin position="1"/>
        <end position="41"/>
    </location>
</feature>
<reference evidence="11 12" key="1">
    <citation type="submission" date="2016-10" db="EMBL/GenBank/DDBJ databases">
        <title>Genome sequence of the basidiomycete white-rot fungus Trametes pubescens.</title>
        <authorList>
            <person name="Makela M.R."/>
            <person name="Granchi Z."/>
            <person name="Peng M."/>
            <person name="De Vries R.P."/>
            <person name="Grigoriev I."/>
            <person name="Riley R."/>
            <person name="Hilden K."/>
        </authorList>
    </citation>
    <scope>NUCLEOTIDE SEQUENCE [LARGE SCALE GENOMIC DNA]</scope>
    <source>
        <strain evidence="11 12">FBCC735</strain>
    </source>
</reference>
<dbReference type="InterPro" id="IPR011564">
    <property type="entry name" value="Telomer_end-bd_POT1/Cdc13"/>
</dbReference>
<dbReference type="Gene3D" id="2.40.50.140">
    <property type="entry name" value="Nucleic acid-binding proteins"/>
    <property type="match status" value="3"/>
</dbReference>
<dbReference type="OMA" id="GVHEFPH"/>
<dbReference type="PANTHER" id="PTHR14513">
    <property type="entry name" value="PROTECTION OF TELOMERES 1"/>
    <property type="match status" value="1"/>
</dbReference>
<evidence type="ECO:0000256" key="3">
    <source>
        <dbReference type="ARBA" id="ARBA00008442"/>
    </source>
</evidence>
<dbReference type="Pfam" id="PF02765">
    <property type="entry name" value="POT1"/>
    <property type="match status" value="1"/>
</dbReference>
<dbReference type="Pfam" id="PF16686">
    <property type="entry name" value="POT1PC"/>
    <property type="match status" value="2"/>
</dbReference>
<evidence type="ECO:0000256" key="2">
    <source>
        <dbReference type="ARBA" id="ARBA00004574"/>
    </source>
</evidence>
<feature type="region of interest" description="Disordered" evidence="9">
    <location>
        <begin position="893"/>
        <end position="946"/>
    </location>
</feature>
<dbReference type="GO" id="GO:0032210">
    <property type="term" value="P:regulation of telomere maintenance via telomerase"/>
    <property type="evidence" value="ECO:0007669"/>
    <property type="project" value="TreeGrafter"/>
</dbReference>
<evidence type="ECO:0000256" key="7">
    <source>
        <dbReference type="ARBA" id="ARBA00023125"/>
    </source>
</evidence>
<evidence type="ECO:0000256" key="6">
    <source>
        <dbReference type="ARBA" id="ARBA00022895"/>
    </source>
</evidence>
<dbReference type="EMBL" id="MNAD01001665">
    <property type="protein sequence ID" value="OJT02538.1"/>
    <property type="molecule type" value="Genomic_DNA"/>
</dbReference>
<gene>
    <name evidence="11" type="ORF">TRAPUB_6955</name>
</gene>
<evidence type="ECO:0000256" key="4">
    <source>
        <dbReference type="ARBA" id="ARBA00015253"/>
    </source>
</evidence>
<accession>A0A1M2V4N6</accession>
<dbReference type="PANTHER" id="PTHR14513:SF0">
    <property type="entry name" value="PROTECTION OF TELOMERES PROTEIN 1"/>
    <property type="match status" value="1"/>
</dbReference>
<keyword evidence="8" id="KW-0539">Nucleus</keyword>
<feature type="compositionally biased region" description="Basic and acidic residues" evidence="9">
    <location>
        <begin position="29"/>
        <end position="41"/>
    </location>
</feature>
<dbReference type="AlphaFoldDB" id="A0A1M2V4N6"/>
<dbReference type="Proteomes" id="UP000184267">
    <property type="component" value="Unassembled WGS sequence"/>
</dbReference>
<dbReference type="GO" id="GO:0010521">
    <property type="term" value="F:telomerase inhibitor activity"/>
    <property type="evidence" value="ECO:0007669"/>
    <property type="project" value="TreeGrafter"/>
</dbReference>
<evidence type="ECO:0000256" key="5">
    <source>
        <dbReference type="ARBA" id="ARBA00022454"/>
    </source>
</evidence>
<keyword evidence="7" id="KW-0238">DNA-binding</keyword>
<protein>
    <recommendedName>
        <fullName evidence="4">Protection of telomeres protein 1</fullName>
    </recommendedName>
</protein>
<comment type="similarity">
    <text evidence="3">Belongs to the telombin family.</text>
</comment>
<feature type="compositionally biased region" description="Low complexity" evidence="9">
    <location>
        <begin position="236"/>
        <end position="248"/>
    </location>
</feature>
<dbReference type="OrthoDB" id="2186770at2759"/>
<feature type="compositionally biased region" description="Polar residues" evidence="9">
    <location>
        <begin position="263"/>
        <end position="274"/>
    </location>
</feature>
<evidence type="ECO:0000313" key="11">
    <source>
        <dbReference type="EMBL" id="OJT02538.1"/>
    </source>
</evidence>
<dbReference type="STRING" id="154538.A0A1M2V4N6"/>